<name>A0A7S0G1J6_9RHOD</name>
<dbReference type="Pfam" id="PF13921">
    <property type="entry name" value="Myb_DNA-bind_6"/>
    <property type="match status" value="1"/>
</dbReference>
<protein>
    <submittedName>
        <fullName evidence="5">Uncharacterized protein</fullName>
    </submittedName>
</protein>
<dbReference type="AlphaFoldDB" id="A0A7S0G1J6"/>
<feature type="domain" description="Myb-like" evidence="3">
    <location>
        <begin position="93"/>
        <end position="143"/>
    </location>
</feature>
<accession>A0A7S0G1J6</accession>
<dbReference type="SMART" id="SM00717">
    <property type="entry name" value="SANT"/>
    <property type="match status" value="2"/>
</dbReference>
<proteinExistence type="predicted"/>
<dbReference type="GO" id="GO:0000981">
    <property type="term" value="F:DNA-binding transcription factor activity, RNA polymerase II-specific"/>
    <property type="evidence" value="ECO:0007669"/>
    <property type="project" value="TreeGrafter"/>
</dbReference>
<dbReference type="EMBL" id="HBEK01005194">
    <property type="protein sequence ID" value="CAD8392890.1"/>
    <property type="molecule type" value="Transcribed_RNA"/>
</dbReference>
<dbReference type="InterPro" id="IPR009057">
    <property type="entry name" value="Homeodomain-like_sf"/>
</dbReference>
<sequence>MSTVIRMLITRQEKQDSECPFSTHCTPRMTVGMGVEQTRKRVKVVKDPWTAEQDQQLTILVSTSGLRSWTKIARCLERRTGKQCRERWLNYLDPSIKHDAWTREEDMLLIQLQKKYKNKWAAISKFMDGRTDNAIKNRWNSALKRIVEAVDEQNATSPMTSIGSNALSELGEEIMNSSDESSLISSPAKPVPYARTSRKMSEIDTVLADTFNFGRFNLPDKVEESTAIATTEEKPFWGVVPEHAYSSRFLDDVLEQCVDSSVCSELESPSTWTDSFSTPAQDQLTWTKLF</sequence>
<feature type="domain" description="HTH myb-type" evidence="4">
    <location>
        <begin position="93"/>
        <end position="147"/>
    </location>
</feature>
<keyword evidence="2" id="KW-0238">DNA-binding</keyword>
<reference evidence="5" key="1">
    <citation type="submission" date="2021-01" db="EMBL/GenBank/DDBJ databases">
        <authorList>
            <person name="Corre E."/>
            <person name="Pelletier E."/>
            <person name="Niang G."/>
            <person name="Scheremetjew M."/>
            <person name="Finn R."/>
            <person name="Kale V."/>
            <person name="Holt S."/>
            <person name="Cochrane G."/>
            <person name="Meng A."/>
            <person name="Brown T."/>
            <person name="Cohen L."/>
        </authorList>
    </citation>
    <scope>NUCLEOTIDE SEQUENCE</scope>
    <source>
        <strain evidence="5">UTEX LB 2760</strain>
    </source>
</reference>
<dbReference type="InterPro" id="IPR050560">
    <property type="entry name" value="MYB_TF"/>
</dbReference>
<dbReference type="InterPro" id="IPR001005">
    <property type="entry name" value="SANT/Myb"/>
</dbReference>
<dbReference type="Gene3D" id="1.10.10.60">
    <property type="entry name" value="Homeodomain-like"/>
    <property type="match status" value="2"/>
</dbReference>
<dbReference type="PROSITE" id="PS50090">
    <property type="entry name" value="MYB_LIKE"/>
    <property type="match status" value="2"/>
</dbReference>
<dbReference type="GO" id="GO:0005634">
    <property type="term" value="C:nucleus"/>
    <property type="evidence" value="ECO:0007669"/>
    <property type="project" value="TreeGrafter"/>
</dbReference>
<evidence type="ECO:0000313" key="5">
    <source>
        <dbReference type="EMBL" id="CAD8392890.1"/>
    </source>
</evidence>
<dbReference type="GO" id="GO:0000978">
    <property type="term" value="F:RNA polymerase II cis-regulatory region sequence-specific DNA binding"/>
    <property type="evidence" value="ECO:0007669"/>
    <property type="project" value="TreeGrafter"/>
</dbReference>
<feature type="domain" description="Myb-like" evidence="3">
    <location>
        <begin position="41"/>
        <end position="92"/>
    </location>
</feature>
<dbReference type="InterPro" id="IPR017930">
    <property type="entry name" value="Myb_dom"/>
</dbReference>
<dbReference type="FunFam" id="1.10.10.60:FF:000010">
    <property type="entry name" value="Transcriptional activator Myb isoform A"/>
    <property type="match status" value="1"/>
</dbReference>
<evidence type="ECO:0000256" key="2">
    <source>
        <dbReference type="ARBA" id="ARBA00023125"/>
    </source>
</evidence>
<keyword evidence="1" id="KW-0677">Repeat</keyword>
<gene>
    <name evidence="5" type="ORF">RMAR0315_LOCUS2875</name>
</gene>
<evidence type="ECO:0000259" key="3">
    <source>
        <dbReference type="PROSITE" id="PS50090"/>
    </source>
</evidence>
<dbReference type="SUPFAM" id="SSF46689">
    <property type="entry name" value="Homeodomain-like"/>
    <property type="match status" value="1"/>
</dbReference>
<evidence type="ECO:0000259" key="4">
    <source>
        <dbReference type="PROSITE" id="PS51294"/>
    </source>
</evidence>
<organism evidence="5">
    <name type="scientific">Rhodosorus marinus</name>
    <dbReference type="NCBI Taxonomy" id="101924"/>
    <lineage>
        <taxon>Eukaryota</taxon>
        <taxon>Rhodophyta</taxon>
        <taxon>Stylonematophyceae</taxon>
        <taxon>Stylonematales</taxon>
        <taxon>Stylonemataceae</taxon>
        <taxon>Rhodosorus</taxon>
    </lineage>
</organism>
<feature type="domain" description="HTH myb-type" evidence="4">
    <location>
        <begin position="41"/>
        <end position="92"/>
    </location>
</feature>
<dbReference type="PROSITE" id="PS51294">
    <property type="entry name" value="HTH_MYB"/>
    <property type="match status" value="2"/>
</dbReference>
<evidence type="ECO:0000256" key="1">
    <source>
        <dbReference type="ARBA" id="ARBA00022737"/>
    </source>
</evidence>
<dbReference type="PANTHER" id="PTHR45614">
    <property type="entry name" value="MYB PROTEIN-RELATED"/>
    <property type="match status" value="1"/>
</dbReference>
<dbReference type="PANTHER" id="PTHR45614:SF25">
    <property type="entry name" value="MYB PROTEIN"/>
    <property type="match status" value="1"/>
</dbReference>
<dbReference type="CDD" id="cd00167">
    <property type="entry name" value="SANT"/>
    <property type="match status" value="2"/>
</dbReference>